<feature type="compositionally biased region" description="Low complexity" evidence="1">
    <location>
        <begin position="98"/>
        <end position="107"/>
    </location>
</feature>
<gene>
    <name evidence="2" type="ORF">Ctob_015139</name>
</gene>
<feature type="compositionally biased region" description="Acidic residues" evidence="1">
    <location>
        <begin position="288"/>
        <end position="311"/>
    </location>
</feature>
<feature type="compositionally biased region" description="Basic and acidic residues" evidence="1">
    <location>
        <begin position="108"/>
        <end position="137"/>
    </location>
</feature>
<dbReference type="AlphaFoldDB" id="A0A0M0K621"/>
<feature type="compositionally biased region" description="Low complexity" evidence="1">
    <location>
        <begin position="312"/>
        <end position="321"/>
    </location>
</feature>
<accession>A0A0M0K621</accession>
<sequence>MPSPEISSFFSFLMPTNQEAAAPPPVPAPAILYNQGFHPSIICDRSGMHPIVGMRYHLRGKNYDLCQAEFDELDADEQEEYEAIQPPVDGDKHGASHAQAAATAKQAAKADEARAKAEAEALKAEERFEAQRAEEAQQQHPKSRSLDKLTRKQEAEARRALTASDAKPTQEEAAADGMPAPPLPSAAEAEAERRAAAVDREPEAKGRQRVLREEEIAVSEEIAISRLRELEAELREEEMIELETALGVNRAPSASAFLAALQASNGDKEGFEIEIELGWSSATSGEAREDDGSEAMDEASDPLSGNEEELSEGGSQVGSNVVVSSFSPSERWRRALVLVRLANLTGRFDAHAKGDPTAGMDKPAINGVSAIIDARAGPLNDEGAPVALGNDELAGTRHDGRRTVYCGRRLGGDAIPGSDGVCGPTSGPACPSCDRFLASLVNDDGDAVSWGSNAAFSEILYCGRYKGASAIPGSDGDCGPDDGPPCHACRRLLDALTPPSWYHASHLYHAAAAMAASSDGAHSSVAHRMIQLPARLVSRARSSANELNLFPLPDDLPDGFTLTCVGRECAS</sequence>
<evidence type="ECO:0000256" key="1">
    <source>
        <dbReference type="SAM" id="MobiDB-lite"/>
    </source>
</evidence>
<feature type="compositionally biased region" description="Basic and acidic residues" evidence="1">
    <location>
        <begin position="190"/>
        <end position="209"/>
    </location>
</feature>
<evidence type="ECO:0000313" key="3">
    <source>
        <dbReference type="Proteomes" id="UP000037460"/>
    </source>
</evidence>
<feature type="compositionally biased region" description="Basic and acidic residues" evidence="1">
    <location>
        <begin position="144"/>
        <end position="159"/>
    </location>
</feature>
<proteinExistence type="predicted"/>
<reference evidence="3" key="1">
    <citation type="journal article" date="2015" name="PLoS Genet.">
        <title>Genome Sequence and Transcriptome Analyses of Chrysochromulina tobin: Metabolic Tools for Enhanced Algal Fitness in the Prominent Order Prymnesiales (Haptophyceae).</title>
        <authorList>
            <person name="Hovde B.T."/>
            <person name="Deodato C.R."/>
            <person name="Hunsperger H.M."/>
            <person name="Ryken S.A."/>
            <person name="Yost W."/>
            <person name="Jha R.K."/>
            <person name="Patterson J."/>
            <person name="Monnat R.J. Jr."/>
            <person name="Barlow S.B."/>
            <person name="Starkenburg S.R."/>
            <person name="Cattolico R.A."/>
        </authorList>
    </citation>
    <scope>NUCLEOTIDE SEQUENCE</scope>
    <source>
        <strain evidence="3">CCMP291</strain>
    </source>
</reference>
<keyword evidence="3" id="KW-1185">Reference proteome</keyword>
<feature type="region of interest" description="Disordered" evidence="1">
    <location>
        <begin position="281"/>
        <end position="321"/>
    </location>
</feature>
<comment type="caution">
    <text evidence="2">The sequence shown here is derived from an EMBL/GenBank/DDBJ whole genome shotgun (WGS) entry which is preliminary data.</text>
</comment>
<dbReference type="Proteomes" id="UP000037460">
    <property type="component" value="Unassembled WGS sequence"/>
</dbReference>
<name>A0A0M0K621_9EUKA</name>
<evidence type="ECO:0000313" key="2">
    <source>
        <dbReference type="EMBL" id="KOO34311.1"/>
    </source>
</evidence>
<feature type="region of interest" description="Disordered" evidence="1">
    <location>
        <begin position="86"/>
        <end position="209"/>
    </location>
</feature>
<dbReference type="EMBL" id="JWZX01001262">
    <property type="protein sequence ID" value="KOO34311.1"/>
    <property type="molecule type" value="Genomic_DNA"/>
</dbReference>
<organism evidence="2 3">
    <name type="scientific">Chrysochromulina tobinii</name>
    <dbReference type="NCBI Taxonomy" id="1460289"/>
    <lineage>
        <taxon>Eukaryota</taxon>
        <taxon>Haptista</taxon>
        <taxon>Haptophyta</taxon>
        <taxon>Prymnesiophyceae</taxon>
        <taxon>Prymnesiales</taxon>
        <taxon>Chrysochromulinaceae</taxon>
        <taxon>Chrysochromulina</taxon>
    </lineage>
</organism>
<protein>
    <submittedName>
        <fullName evidence="2">Uncharacterized protein</fullName>
    </submittedName>
</protein>